<dbReference type="Gene3D" id="3.40.50.150">
    <property type="entry name" value="Vaccinia Virus protein VP39"/>
    <property type="match status" value="1"/>
</dbReference>
<comment type="caution">
    <text evidence="1">The sequence shown here is derived from an EMBL/GenBank/DDBJ whole genome shotgun (WGS) entry which is preliminary data.</text>
</comment>
<dbReference type="RefSeq" id="WP_207880278.1">
    <property type="nucleotide sequence ID" value="NZ_JAFVMF010000005.1"/>
</dbReference>
<dbReference type="Proteomes" id="UP000664771">
    <property type="component" value="Unassembled WGS sequence"/>
</dbReference>
<dbReference type="SUPFAM" id="SSF53335">
    <property type="entry name" value="S-adenosyl-L-methionine-dependent methyltransferases"/>
    <property type="match status" value="1"/>
</dbReference>
<sequence length="344" mass="35970">MVVDVARLRTLIVGAAAGPPSWVADAVTLWRDDVINVWEEASRSDAGTCLDTLPIDDDAGFDLILCAAPLDAPNGAQRLLERLSGLLSVNGVILAAARVGEPANEDAVLSGLFEKAPAASKEDVAGCFARLREPPSRAAAVVATPPVMPDDGGPRYTIPELSALVEAAGLTIDDPYPRACYDIALLLESQPFLLDCAANLSASERRAAAFALCVPEVPPGETLLHVVSLRPASAPARSYDASAIPVLFGCTGIALSMSMTDDHFLPVRIGATATMLPLPPQARGIAPLIDGRREIADLARMLATRGVNQAQFDGVWGEMAATLQALGALGFRSRVSSDGDPRTS</sequence>
<organism evidence="1 2">
    <name type="scientific">Acetobacter sacchari</name>
    <dbReference type="NCBI Taxonomy" id="2661687"/>
    <lineage>
        <taxon>Bacteria</taxon>
        <taxon>Pseudomonadati</taxon>
        <taxon>Pseudomonadota</taxon>
        <taxon>Alphaproteobacteria</taxon>
        <taxon>Acetobacterales</taxon>
        <taxon>Acetobacteraceae</taxon>
        <taxon>Acetobacter</taxon>
    </lineage>
</organism>
<proteinExistence type="predicted"/>
<keyword evidence="2" id="KW-1185">Reference proteome</keyword>
<gene>
    <name evidence="1" type="ORF">J2D73_05970</name>
</gene>
<accession>A0ABS3LTW2</accession>
<evidence type="ECO:0000313" key="1">
    <source>
        <dbReference type="EMBL" id="MBO1359341.1"/>
    </source>
</evidence>
<dbReference type="InterPro" id="IPR029063">
    <property type="entry name" value="SAM-dependent_MTases_sf"/>
</dbReference>
<name>A0ABS3LTW2_9PROT</name>
<reference evidence="1 2" key="1">
    <citation type="submission" date="2021-03" db="EMBL/GenBank/DDBJ databases">
        <title>The complete genome sequence of Acetobacter sacchari TBRC 11175.</title>
        <authorList>
            <person name="Charoenyingcharoen P."/>
            <person name="Yukphan P."/>
        </authorList>
    </citation>
    <scope>NUCLEOTIDE SEQUENCE [LARGE SCALE GENOMIC DNA]</scope>
    <source>
        <strain evidence="1 2">TBRC 11175</strain>
    </source>
</reference>
<dbReference type="EMBL" id="JAFVMF010000005">
    <property type="protein sequence ID" value="MBO1359341.1"/>
    <property type="molecule type" value="Genomic_DNA"/>
</dbReference>
<protein>
    <submittedName>
        <fullName evidence="1">Uncharacterized protein</fullName>
    </submittedName>
</protein>
<evidence type="ECO:0000313" key="2">
    <source>
        <dbReference type="Proteomes" id="UP000664771"/>
    </source>
</evidence>